<evidence type="ECO:0000256" key="3">
    <source>
        <dbReference type="ARBA" id="ARBA00023082"/>
    </source>
</evidence>
<dbReference type="GO" id="GO:0006352">
    <property type="term" value="P:DNA-templated transcription initiation"/>
    <property type="evidence" value="ECO:0007669"/>
    <property type="project" value="InterPro"/>
</dbReference>
<comment type="similarity">
    <text evidence="1">Belongs to the sigma-70 factor family. ECF subfamily.</text>
</comment>
<dbReference type="Pfam" id="PF04542">
    <property type="entry name" value="Sigma70_r2"/>
    <property type="match status" value="1"/>
</dbReference>
<name>A0A2W7I8W8_9FLAO</name>
<dbReference type="GO" id="GO:0003677">
    <property type="term" value="F:DNA binding"/>
    <property type="evidence" value="ECO:0007669"/>
    <property type="project" value="InterPro"/>
</dbReference>
<evidence type="ECO:0000256" key="2">
    <source>
        <dbReference type="ARBA" id="ARBA00023015"/>
    </source>
</evidence>
<reference evidence="7 8" key="1">
    <citation type="submission" date="2018-06" db="EMBL/GenBank/DDBJ databases">
        <title>Genomic Encyclopedia of Archaeal and Bacterial Type Strains, Phase II (KMG-II): from individual species to whole genera.</title>
        <authorList>
            <person name="Goeker M."/>
        </authorList>
    </citation>
    <scope>NUCLEOTIDE SEQUENCE [LARGE SCALE GENOMIC DNA]</scope>
    <source>
        <strain evidence="7 8">DSM 15361</strain>
    </source>
</reference>
<keyword evidence="2" id="KW-0805">Transcription regulation</keyword>
<keyword evidence="8" id="KW-1185">Reference proteome</keyword>
<dbReference type="InterPro" id="IPR013325">
    <property type="entry name" value="RNA_pol_sigma_r2"/>
</dbReference>
<feature type="domain" description="RNA polymerase sigma factor 70 region 4 type 2" evidence="6">
    <location>
        <begin position="131"/>
        <end position="178"/>
    </location>
</feature>
<dbReference type="PANTHER" id="PTHR43133:SF62">
    <property type="entry name" value="RNA POLYMERASE SIGMA FACTOR SIGZ"/>
    <property type="match status" value="1"/>
</dbReference>
<dbReference type="Gene3D" id="1.10.1740.10">
    <property type="match status" value="1"/>
</dbReference>
<dbReference type="GO" id="GO:0016987">
    <property type="term" value="F:sigma factor activity"/>
    <property type="evidence" value="ECO:0007669"/>
    <property type="project" value="UniProtKB-KW"/>
</dbReference>
<evidence type="ECO:0000313" key="7">
    <source>
        <dbReference type="EMBL" id="PZW42588.1"/>
    </source>
</evidence>
<dbReference type="Pfam" id="PF08281">
    <property type="entry name" value="Sigma70_r4_2"/>
    <property type="match status" value="1"/>
</dbReference>
<protein>
    <submittedName>
        <fullName evidence="7">RNA polymerase sigma-70 factor (ECF subfamily)</fullName>
    </submittedName>
</protein>
<dbReference type="PANTHER" id="PTHR43133">
    <property type="entry name" value="RNA POLYMERASE ECF-TYPE SIGMA FACTO"/>
    <property type="match status" value="1"/>
</dbReference>
<dbReference type="InterPro" id="IPR036388">
    <property type="entry name" value="WH-like_DNA-bd_sf"/>
</dbReference>
<dbReference type="AlphaFoldDB" id="A0A2W7I8W8"/>
<evidence type="ECO:0000313" key="8">
    <source>
        <dbReference type="Proteomes" id="UP000249542"/>
    </source>
</evidence>
<feature type="domain" description="RNA polymerase sigma-70 region 2" evidence="5">
    <location>
        <begin position="35"/>
        <end position="99"/>
    </location>
</feature>
<dbReference type="InterPro" id="IPR014284">
    <property type="entry name" value="RNA_pol_sigma-70_dom"/>
</dbReference>
<dbReference type="Proteomes" id="UP000249542">
    <property type="component" value="Unassembled WGS sequence"/>
</dbReference>
<proteinExistence type="inferred from homology"/>
<evidence type="ECO:0000256" key="1">
    <source>
        <dbReference type="ARBA" id="ARBA00010641"/>
    </source>
</evidence>
<evidence type="ECO:0000259" key="6">
    <source>
        <dbReference type="Pfam" id="PF08281"/>
    </source>
</evidence>
<dbReference type="InterPro" id="IPR007627">
    <property type="entry name" value="RNA_pol_sigma70_r2"/>
</dbReference>
<evidence type="ECO:0000256" key="4">
    <source>
        <dbReference type="ARBA" id="ARBA00023163"/>
    </source>
</evidence>
<dbReference type="SUPFAM" id="SSF88659">
    <property type="entry name" value="Sigma3 and sigma4 domains of RNA polymerase sigma factors"/>
    <property type="match status" value="1"/>
</dbReference>
<accession>A0A2W7I8W8</accession>
<sequence length="220" mass="25611">MLSFISADINYFENLCLADSKKLMKKECCNINEVVQEFYNYLKSYVLGKVNDKTLADDIVQEVMLKLIESHQKNKEVKNIKAWLFQVTRNTLYDYFKKNHLEFNLDKDWHLEGDLDSELSKILVSDYVIPMIQLLPKVDAQPLLMGDIDKIPQKDIARQLGLELSATKMRIQRARTKLRALFVECCHVEYDKQGNFIGCTIKTSCEPLQHISEDLKNKTL</sequence>
<dbReference type="InterPro" id="IPR039425">
    <property type="entry name" value="RNA_pol_sigma-70-like"/>
</dbReference>
<dbReference type="InterPro" id="IPR013249">
    <property type="entry name" value="RNA_pol_sigma70_r4_t2"/>
</dbReference>
<gene>
    <name evidence="7" type="ORF">LX95_00902</name>
</gene>
<dbReference type="NCBIfam" id="TIGR02937">
    <property type="entry name" value="sigma70-ECF"/>
    <property type="match status" value="1"/>
</dbReference>
<organism evidence="7 8">
    <name type="scientific">Mesonia algae</name>
    <dbReference type="NCBI Taxonomy" id="213248"/>
    <lineage>
        <taxon>Bacteria</taxon>
        <taxon>Pseudomonadati</taxon>
        <taxon>Bacteroidota</taxon>
        <taxon>Flavobacteriia</taxon>
        <taxon>Flavobacteriales</taxon>
        <taxon>Flavobacteriaceae</taxon>
        <taxon>Mesonia</taxon>
    </lineage>
</organism>
<dbReference type="SUPFAM" id="SSF88946">
    <property type="entry name" value="Sigma2 domain of RNA polymerase sigma factors"/>
    <property type="match status" value="1"/>
</dbReference>
<comment type="caution">
    <text evidence="7">The sequence shown here is derived from an EMBL/GenBank/DDBJ whole genome shotgun (WGS) entry which is preliminary data.</text>
</comment>
<dbReference type="EMBL" id="QKYV01000002">
    <property type="protein sequence ID" value="PZW42588.1"/>
    <property type="molecule type" value="Genomic_DNA"/>
</dbReference>
<keyword evidence="4" id="KW-0804">Transcription</keyword>
<dbReference type="Gene3D" id="1.10.10.10">
    <property type="entry name" value="Winged helix-like DNA-binding domain superfamily/Winged helix DNA-binding domain"/>
    <property type="match status" value="1"/>
</dbReference>
<keyword evidence="3" id="KW-0731">Sigma factor</keyword>
<dbReference type="InterPro" id="IPR013324">
    <property type="entry name" value="RNA_pol_sigma_r3/r4-like"/>
</dbReference>
<evidence type="ECO:0000259" key="5">
    <source>
        <dbReference type="Pfam" id="PF04542"/>
    </source>
</evidence>